<dbReference type="GO" id="GO:0033836">
    <property type="term" value="F:flavonol 7-O-beta-glucosyltransferase activity"/>
    <property type="evidence" value="ECO:0007669"/>
    <property type="project" value="UniProtKB-EC"/>
</dbReference>
<evidence type="ECO:0000256" key="1">
    <source>
        <dbReference type="ARBA" id="ARBA00009995"/>
    </source>
</evidence>
<evidence type="ECO:0000256" key="3">
    <source>
        <dbReference type="ARBA" id="ARBA00022679"/>
    </source>
</evidence>
<dbReference type="Gramene" id="PRQ43685">
    <property type="protein sequence ID" value="PRQ43685"/>
    <property type="gene ID" value="RchiOBHm_Chr3g0471101"/>
</dbReference>
<dbReference type="Gene3D" id="3.40.50.2000">
    <property type="entry name" value="Glycogen Phosphorylase B"/>
    <property type="match status" value="2"/>
</dbReference>
<dbReference type="FunFam" id="3.40.50.2000:FF:000056">
    <property type="entry name" value="Glycosyltransferase"/>
    <property type="match status" value="1"/>
</dbReference>
<evidence type="ECO:0000313" key="6">
    <source>
        <dbReference type="Proteomes" id="UP000238479"/>
    </source>
</evidence>
<accession>A0A2P6RB76</accession>
<keyword evidence="6" id="KW-1185">Reference proteome</keyword>
<reference evidence="5 6" key="1">
    <citation type="journal article" date="2018" name="Nat. Genet.">
        <title>The Rosa genome provides new insights in the design of modern roses.</title>
        <authorList>
            <person name="Bendahmane M."/>
        </authorList>
    </citation>
    <scope>NUCLEOTIDE SEQUENCE [LARGE SCALE GENOMIC DNA]</scope>
    <source>
        <strain evidence="6">cv. Old Blush</strain>
    </source>
</reference>
<dbReference type="SUPFAM" id="SSF53756">
    <property type="entry name" value="UDP-Glycosyltransferase/glycogen phosphorylase"/>
    <property type="match status" value="1"/>
</dbReference>
<dbReference type="Proteomes" id="UP000238479">
    <property type="component" value="Chromosome 3"/>
</dbReference>
<comment type="similarity">
    <text evidence="1 4">Belongs to the UDP-glycosyltransferase family.</text>
</comment>
<comment type="caution">
    <text evidence="5">The sequence shown here is derived from an EMBL/GenBank/DDBJ whole genome shotgun (WGS) entry which is preliminary data.</text>
</comment>
<dbReference type="OMA" id="FVIYACL"/>
<sequence>MSKSIESNVWSIGPVSLSNNTNLEKAQRGNKDCIDQNQCLRWLDSWPEDSVVYACLGSLGRIATPQLVELGLGLEASNRPFIWVISGNKTVEWGKWLLEDGFEDRIKGRGLLIHGWAPQVLILSHPAVGGFLTHCGWNSILEAICPGIPMITWPRFAEQFYNE</sequence>
<dbReference type="PROSITE" id="PS00375">
    <property type="entry name" value="UDPGT"/>
    <property type="match status" value="1"/>
</dbReference>
<dbReference type="AlphaFoldDB" id="A0A2P6RB76"/>
<dbReference type="Pfam" id="PF00201">
    <property type="entry name" value="UDPGT"/>
    <property type="match status" value="1"/>
</dbReference>
<dbReference type="EC" id="2.4.1.237" evidence="5"/>
<gene>
    <name evidence="5" type="ORF">RchiOBHm_Chr3g0471101</name>
</gene>
<dbReference type="EMBL" id="PDCK01000041">
    <property type="protein sequence ID" value="PRQ43685.1"/>
    <property type="molecule type" value="Genomic_DNA"/>
</dbReference>
<evidence type="ECO:0000256" key="2">
    <source>
        <dbReference type="ARBA" id="ARBA00022676"/>
    </source>
</evidence>
<dbReference type="PANTHER" id="PTHR48047">
    <property type="entry name" value="GLYCOSYLTRANSFERASE"/>
    <property type="match status" value="1"/>
</dbReference>
<proteinExistence type="inferred from homology"/>
<dbReference type="CDD" id="cd03784">
    <property type="entry name" value="GT1_Gtf-like"/>
    <property type="match status" value="1"/>
</dbReference>
<evidence type="ECO:0000256" key="4">
    <source>
        <dbReference type="RuleBase" id="RU003718"/>
    </source>
</evidence>
<organism evidence="5 6">
    <name type="scientific">Rosa chinensis</name>
    <name type="common">China rose</name>
    <dbReference type="NCBI Taxonomy" id="74649"/>
    <lineage>
        <taxon>Eukaryota</taxon>
        <taxon>Viridiplantae</taxon>
        <taxon>Streptophyta</taxon>
        <taxon>Embryophyta</taxon>
        <taxon>Tracheophyta</taxon>
        <taxon>Spermatophyta</taxon>
        <taxon>Magnoliopsida</taxon>
        <taxon>eudicotyledons</taxon>
        <taxon>Gunneridae</taxon>
        <taxon>Pentapetalae</taxon>
        <taxon>rosids</taxon>
        <taxon>fabids</taxon>
        <taxon>Rosales</taxon>
        <taxon>Rosaceae</taxon>
        <taxon>Rosoideae</taxon>
        <taxon>Rosoideae incertae sedis</taxon>
        <taxon>Rosa</taxon>
    </lineage>
</organism>
<evidence type="ECO:0000313" key="5">
    <source>
        <dbReference type="EMBL" id="PRQ43685.1"/>
    </source>
</evidence>
<protein>
    <submittedName>
        <fullName evidence="5">Putative flavonol 7-O-beta-glucosyltransferase</fullName>
        <ecNumber evidence="5">2.4.1.237</ecNumber>
    </submittedName>
</protein>
<dbReference type="InterPro" id="IPR035595">
    <property type="entry name" value="UDP_glycos_trans_CS"/>
</dbReference>
<dbReference type="GO" id="GO:0035251">
    <property type="term" value="F:UDP-glucosyltransferase activity"/>
    <property type="evidence" value="ECO:0007669"/>
    <property type="project" value="TreeGrafter"/>
</dbReference>
<name>A0A2P6RB76_ROSCH</name>
<dbReference type="PANTHER" id="PTHR48047:SF182">
    <property type="entry name" value="GLYCOSYLTRANSFERASE"/>
    <property type="match status" value="1"/>
</dbReference>
<dbReference type="InterPro" id="IPR002213">
    <property type="entry name" value="UDP_glucos_trans"/>
</dbReference>
<keyword evidence="2 4" id="KW-0328">Glycosyltransferase</keyword>
<keyword evidence="3 4" id="KW-0808">Transferase</keyword>